<name>A0A8R2H9M9_ACYPI</name>
<evidence type="ECO:0000313" key="1">
    <source>
        <dbReference type="EnsemblMetazoa" id="XP_016662685.1"/>
    </source>
</evidence>
<protein>
    <submittedName>
        <fullName evidence="1">Uncharacterized protein</fullName>
    </submittedName>
</protein>
<dbReference type="RefSeq" id="XP_016662685.1">
    <property type="nucleotide sequence ID" value="XM_016807196.2"/>
</dbReference>
<accession>A0A8R2H9M9</accession>
<sequence>MKSLIVNKYIASTSEISKKITVLYAIQWLDSAVKLVKRETIKTCFSKTRYFTYDDTNFTNEIGKMDEHVKESIMEMCSIIVYLKTMETMTKKRYSMNKSYR</sequence>
<dbReference type="OrthoDB" id="6594579at2759"/>
<organism evidence="1 2">
    <name type="scientific">Acyrthosiphon pisum</name>
    <name type="common">Pea aphid</name>
    <dbReference type="NCBI Taxonomy" id="7029"/>
    <lineage>
        <taxon>Eukaryota</taxon>
        <taxon>Metazoa</taxon>
        <taxon>Ecdysozoa</taxon>
        <taxon>Arthropoda</taxon>
        <taxon>Hexapoda</taxon>
        <taxon>Insecta</taxon>
        <taxon>Pterygota</taxon>
        <taxon>Neoptera</taxon>
        <taxon>Paraneoptera</taxon>
        <taxon>Hemiptera</taxon>
        <taxon>Sternorrhyncha</taxon>
        <taxon>Aphidomorpha</taxon>
        <taxon>Aphidoidea</taxon>
        <taxon>Aphididae</taxon>
        <taxon>Macrosiphini</taxon>
        <taxon>Acyrthosiphon</taxon>
    </lineage>
</organism>
<dbReference type="GeneID" id="107884639"/>
<dbReference type="EnsemblMetazoa" id="XM_016807196.2">
    <property type="protein sequence ID" value="XP_016662685.1"/>
    <property type="gene ID" value="LOC107884639"/>
</dbReference>
<reference evidence="2" key="1">
    <citation type="submission" date="2010-06" db="EMBL/GenBank/DDBJ databases">
        <authorList>
            <person name="Jiang H."/>
            <person name="Abraham K."/>
            <person name="Ali S."/>
            <person name="Alsbrooks S.L."/>
            <person name="Anim B.N."/>
            <person name="Anosike U.S."/>
            <person name="Attaway T."/>
            <person name="Bandaranaike D.P."/>
            <person name="Battles P.K."/>
            <person name="Bell S.N."/>
            <person name="Bell A.V."/>
            <person name="Beltran B."/>
            <person name="Bickham C."/>
            <person name="Bustamante Y."/>
            <person name="Caleb T."/>
            <person name="Canada A."/>
            <person name="Cardenas V."/>
            <person name="Carter K."/>
            <person name="Chacko J."/>
            <person name="Chandrabose M.N."/>
            <person name="Chavez D."/>
            <person name="Chavez A."/>
            <person name="Chen L."/>
            <person name="Chu H.-S."/>
            <person name="Claassen K.J."/>
            <person name="Cockrell R."/>
            <person name="Collins M."/>
            <person name="Cooper J.A."/>
            <person name="Cree A."/>
            <person name="Curry S.M."/>
            <person name="Da Y."/>
            <person name="Dao M.D."/>
            <person name="Das B."/>
            <person name="Davila M.-L."/>
            <person name="Davy-Carroll L."/>
            <person name="Denson S."/>
            <person name="Dinh H."/>
            <person name="Ebong V.E."/>
            <person name="Edwards J.R."/>
            <person name="Egan A."/>
            <person name="El-Daye J."/>
            <person name="Escobedo L."/>
            <person name="Fernandez S."/>
            <person name="Fernando P.R."/>
            <person name="Flagg N."/>
            <person name="Forbes L.D."/>
            <person name="Fowler R.G."/>
            <person name="Fu Q."/>
            <person name="Gabisi R.A."/>
            <person name="Ganer J."/>
            <person name="Garbino Pronczuk A."/>
            <person name="Garcia R.M."/>
            <person name="Garner T."/>
            <person name="Garrett T.E."/>
            <person name="Gonzalez D.A."/>
            <person name="Hamid H."/>
            <person name="Hawkins E.S."/>
            <person name="Hirani K."/>
            <person name="Hogues M.E."/>
            <person name="Hollins B."/>
            <person name="Hsiao C.-H."/>
            <person name="Jabil R."/>
            <person name="James M.L."/>
            <person name="Jhangiani S.N."/>
            <person name="Johnson B."/>
            <person name="Johnson Q."/>
            <person name="Joshi V."/>
            <person name="Kalu J.B."/>
            <person name="Kam C."/>
            <person name="Kashfia A."/>
            <person name="Keebler J."/>
            <person name="Kisamo H."/>
            <person name="Kovar C.L."/>
            <person name="Lago L.A."/>
            <person name="Lai C.-Y."/>
            <person name="Laidlaw J."/>
            <person name="Lara F."/>
            <person name="Le T.-K."/>
            <person name="Lee S.L."/>
            <person name="Legall F.H."/>
            <person name="Lemon S.J."/>
            <person name="Lewis L.R."/>
            <person name="Li B."/>
            <person name="Liu Y."/>
            <person name="Liu Y.-S."/>
            <person name="Lopez J."/>
            <person name="Lozado R.J."/>
            <person name="Lu J."/>
            <person name="Madu R.C."/>
            <person name="Maheshwari M."/>
            <person name="Maheshwari R."/>
            <person name="Malloy K."/>
            <person name="Martinez E."/>
            <person name="Mathew T."/>
            <person name="Mercado I.C."/>
            <person name="Mercado C."/>
            <person name="Meyer B."/>
            <person name="Montgomery K."/>
            <person name="Morgan M.B."/>
            <person name="Munidasa M."/>
            <person name="Nazareth L.V."/>
            <person name="Nelson J."/>
            <person name="Ng B.M."/>
            <person name="Nguyen N.B."/>
            <person name="Nguyen P.Q."/>
            <person name="Nguyen T."/>
            <person name="Obregon M."/>
            <person name="Okwuonu G.O."/>
            <person name="Onwere C.G."/>
            <person name="Orozco G."/>
            <person name="Parra A."/>
            <person name="Patel S."/>
            <person name="Patil S."/>
            <person name="Perez A."/>
            <person name="Perez Y."/>
            <person name="Pham C."/>
            <person name="Primus E.L."/>
            <person name="Pu L.-L."/>
            <person name="Puazo M."/>
            <person name="Qin X."/>
            <person name="Quiroz J.B."/>
            <person name="Reese J."/>
            <person name="Richards S."/>
            <person name="Rives C.M."/>
            <person name="Robberts R."/>
            <person name="Ruiz S.J."/>
            <person name="Ruiz M.J."/>
            <person name="Santibanez J."/>
            <person name="Schneider B.W."/>
            <person name="Sisson I."/>
            <person name="Smith M."/>
            <person name="Sodergren E."/>
            <person name="Song X.-Z."/>
            <person name="Song B.B."/>
            <person name="Summersgill H."/>
            <person name="Thelus R."/>
            <person name="Thornton R.D."/>
            <person name="Trejos Z.Y."/>
            <person name="Usmani K."/>
            <person name="Vattathil S."/>
            <person name="Villasana D."/>
            <person name="Walker D.L."/>
            <person name="Wang S."/>
            <person name="Wang K."/>
            <person name="White C.S."/>
            <person name="Williams A.C."/>
            <person name="Williamson J."/>
            <person name="Wilson K."/>
            <person name="Woghiren I.O."/>
            <person name="Woodworth J.R."/>
            <person name="Worley K.C."/>
            <person name="Wright R.A."/>
            <person name="Wu W."/>
            <person name="Young L."/>
            <person name="Zhang L."/>
            <person name="Zhang J."/>
            <person name="Zhu Y."/>
            <person name="Muzny D.M."/>
            <person name="Weinstock G."/>
            <person name="Gibbs R.A."/>
        </authorList>
    </citation>
    <scope>NUCLEOTIDE SEQUENCE [LARGE SCALE GENOMIC DNA]</scope>
    <source>
        <strain evidence="2">LSR1</strain>
    </source>
</reference>
<dbReference type="KEGG" id="api:107884639"/>
<proteinExistence type="predicted"/>
<dbReference type="AlphaFoldDB" id="A0A8R2H9M9"/>
<reference evidence="1" key="2">
    <citation type="submission" date="2022-06" db="UniProtKB">
        <authorList>
            <consortium name="EnsemblMetazoa"/>
        </authorList>
    </citation>
    <scope>IDENTIFICATION</scope>
</reference>
<dbReference type="Proteomes" id="UP000007819">
    <property type="component" value="Chromosome A1"/>
</dbReference>
<keyword evidence="2" id="KW-1185">Reference proteome</keyword>
<evidence type="ECO:0000313" key="2">
    <source>
        <dbReference type="Proteomes" id="UP000007819"/>
    </source>
</evidence>